<keyword evidence="2" id="KW-1185">Reference proteome</keyword>
<protein>
    <recommendedName>
        <fullName evidence="3">Integrase</fullName>
    </recommendedName>
</protein>
<dbReference type="Proteomes" id="UP000010931">
    <property type="component" value="Unassembled WGS sequence"/>
</dbReference>
<dbReference type="AlphaFoldDB" id="L7F6D0"/>
<sequence length="153" mass="17462">MLLRLLPMSDHGNDAEILALRRQLMVLELQLGKERARFTPGGWAFLAALLHRLARDALRQVRLVVRPDTVMRWHRDLLTRRHAARSRPSRPGRPRTVRSVRVLVLRLARENPGWGYWRAHGELLVLGVKVAASTAHGRANLHRPTMDSPAPHP</sequence>
<proteinExistence type="predicted"/>
<evidence type="ECO:0000313" key="2">
    <source>
        <dbReference type="Proteomes" id="UP000010931"/>
    </source>
</evidence>
<accession>L7F6D0</accession>
<reference evidence="1 2" key="1">
    <citation type="journal article" date="2011" name="Plasmid">
        <title>Streptomyces turgidiscabies Car8 contains a modular pathogenicity island that shares virulence genes with other actinobacterial plant pathogens.</title>
        <authorList>
            <person name="Huguet-Tapia J.C."/>
            <person name="Badger J.H."/>
            <person name="Loria R."/>
            <person name="Pettis G.S."/>
        </authorList>
    </citation>
    <scope>NUCLEOTIDE SEQUENCE [LARGE SCALE GENOMIC DNA]</scope>
    <source>
        <strain evidence="1 2">Car8</strain>
    </source>
</reference>
<dbReference type="STRING" id="85558.T45_09169"/>
<comment type="caution">
    <text evidence="1">The sequence shown here is derived from an EMBL/GenBank/DDBJ whole genome shotgun (WGS) entry which is preliminary data.</text>
</comment>
<name>L7F6D0_STRT8</name>
<evidence type="ECO:0000313" key="1">
    <source>
        <dbReference type="EMBL" id="ELP66210.1"/>
    </source>
</evidence>
<dbReference type="GeneID" id="97407749"/>
<dbReference type="EMBL" id="AEJB01000361">
    <property type="protein sequence ID" value="ELP66210.1"/>
    <property type="molecule type" value="Genomic_DNA"/>
</dbReference>
<dbReference type="RefSeq" id="WP_006379143.1">
    <property type="nucleotide sequence ID" value="NZ_AEJB01000361.1"/>
</dbReference>
<evidence type="ECO:0008006" key="3">
    <source>
        <dbReference type="Google" id="ProtNLM"/>
    </source>
</evidence>
<organism evidence="1 2">
    <name type="scientific">Streptomyces turgidiscabies (strain Car8)</name>
    <dbReference type="NCBI Taxonomy" id="698760"/>
    <lineage>
        <taxon>Bacteria</taxon>
        <taxon>Bacillati</taxon>
        <taxon>Actinomycetota</taxon>
        <taxon>Actinomycetes</taxon>
        <taxon>Kitasatosporales</taxon>
        <taxon>Streptomycetaceae</taxon>
        <taxon>Streptomyces</taxon>
    </lineage>
</organism>
<gene>
    <name evidence="1" type="ORF">STRTUCAR8_01770</name>
</gene>
<dbReference type="PATRIC" id="fig|698760.3.peg.5302"/>